<protein>
    <recommendedName>
        <fullName evidence="3">Amidohydrolase-related domain-containing protein</fullName>
    </recommendedName>
</protein>
<accession>A0A1E7FY44</accession>
<dbReference type="InterPro" id="IPR032466">
    <property type="entry name" value="Metal_Hydrolase"/>
</dbReference>
<gene>
    <name evidence="1" type="ORF">FRACYDRAFT_267453</name>
</gene>
<evidence type="ECO:0000313" key="2">
    <source>
        <dbReference type="Proteomes" id="UP000095751"/>
    </source>
</evidence>
<dbReference type="KEGG" id="fcy:FRACYDRAFT_267453"/>
<proteinExistence type="predicted"/>
<organism evidence="1 2">
    <name type="scientific">Fragilariopsis cylindrus CCMP1102</name>
    <dbReference type="NCBI Taxonomy" id="635003"/>
    <lineage>
        <taxon>Eukaryota</taxon>
        <taxon>Sar</taxon>
        <taxon>Stramenopiles</taxon>
        <taxon>Ochrophyta</taxon>
        <taxon>Bacillariophyta</taxon>
        <taxon>Bacillariophyceae</taxon>
        <taxon>Bacillariophycidae</taxon>
        <taxon>Bacillariales</taxon>
        <taxon>Bacillariaceae</taxon>
        <taxon>Fragilariopsis</taxon>
    </lineage>
</organism>
<sequence length="112" mass="12666">MYWDGIEQFSKCDHVVGIKISMLSRIDPKSWDINPIVIEAIHRTIKLFGVQRVAFASNAPVDAHNDDDDDASLSWPASRVLAAFDRITASAYTTTERSWLFADAAKRMYRCS</sequence>
<dbReference type="InParanoid" id="A0A1E7FY44"/>
<evidence type="ECO:0008006" key="3">
    <source>
        <dbReference type="Google" id="ProtNLM"/>
    </source>
</evidence>
<evidence type="ECO:0000313" key="1">
    <source>
        <dbReference type="EMBL" id="OEU23054.1"/>
    </source>
</evidence>
<dbReference type="OrthoDB" id="203821at2759"/>
<dbReference type="EMBL" id="KV784353">
    <property type="protein sequence ID" value="OEU23054.1"/>
    <property type="molecule type" value="Genomic_DNA"/>
</dbReference>
<dbReference type="Gene3D" id="3.20.20.140">
    <property type="entry name" value="Metal-dependent hydrolases"/>
    <property type="match status" value="1"/>
</dbReference>
<dbReference type="Proteomes" id="UP000095751">
    <property type="component" value="Unassembled WGS sequence"/>
</dbReference>
<dbReference type="SUPFAM" id="SSF51556">
    <property type="entry name" value="Metallo-dependent hydrolases"/>
    <property type="match status" value="1"/>
</dbReference>
<dbReference type="AlphaFoldDB" id="A0A1E7FY44"/>
<name>A0A1E7FY44_9STRA</name>
<keyword evidence="2" id="KW-1185">Reference proteome</keyword>
<reference evidence="1 2" key="1">
    <citation type="submission" date="2016-09" db="EMBL/GenBank/DDBJ databases">
        <title>Extensive genetic diversity and differential bi-allelic expression allows diatom success in the polar Southern Ocean.</title>
        <authorList>
            <consortium name="DOE Joint Genome Institute"/>
            <person name="Mock T."/>
            <person name="Otillar R.P."/>
            <person name="Strauss J."/>
            <person name="Dupont C."/>
            <person name="Frickenhaus S."/>
            <person name="Maumus F."/>
            <person name="Mcmullan M."/>
            <person name="Sanges R."/>
            <person name="Schmutz J."/>
            <person name="Toseland A."/>
            <person name="Valas R."/>
            <person name="Veluchamy A."/>
            <person name="Ward B.J."/>
            <person name="Allen A."/>
            <person name="Barry K."/>
            <person name="Falciatore A."/>
            <person name="Ferrante M."/>
            <person name="Fortunato A.E."/>
            <person name="Gloeckner G."/>
            <person name="Gruber A."/>
            <person name="Hipkin R."/>
            <person name="Janech M."/>
            <person name="Kroth P."/>
            <person name="Leese F."/>
            <person name="Lindquist E."/>
            <person name="Lyon B.R."/>
            <person name="Martin J."/>
            <person name="Mayer C."/>
            <person name="Parker M."/>
            <person name="Quesneville H."/>
            <person name="Raymond J."/>
            <person name="Uhlig C."/>
            <person name="Valentin K.U."/>
            <person name="Worden A.Z."/>
            <person name="Armbrust E.V."/>
            <person name="Bowler C."/>
            <person name="Green B."/>
            <person name="Moulton V."/>
            <person name="Van Oosterhout C."/>
            <person name="Grigoriev I."/>
        </authorList>
    </citation>
    <scope>NUCLEOTIDE SEQUENCE [LARGE SCALE GENOMIC DNA]</scope>
    <source>
        <strain evidence="1 2">CCMP1102</strain>
    </source>
</reference>